<dbReference type="SUPFAM" id="SSF51735">
    <property type="entry name" value="NAD(P)-binding Rossmann-fold domains"/>
    <property type="match status" value="1"/>
</dbReference>
<accession>A0A1J5RH19</accession>
<keyword evidence="2" id="KW-0560">Oxidoreductase</keyword>
<protein>
    <submittedName>
        <fullName evidence="2">dTDP-4-dehydrorhamnose reductase</fullName>
        <ecNumber evidence="2">1.1.1.133</ecNumber>
    </submittedName>
</protein>
<dbReference type="PANTHER" id="PTHR10491:SF4">
    <property type="entry name" value="METHIONINE ADENOSYLTRANSFERASE 2 SUBUNIT BETA"/>
    <property type="match status" value="1"/>
</dbReference>
<name>A0A1J5RH19_9ZZZZ</name>
<organism evidence="2">
    <name type="scientific">mine drainage metagenome</name>
    <dbReference type="NCBI Taxonomy" id="410659"/>
    <lineage>
        <taxon>unclassified sequences</taxon>
        <taxon>metagenomes</taxon>
        <taxon>ecological metagenomes</taxon>
    </lineage>
</organism>
<evidence type="ECO:0000313" key="2">
    <source>
        <dbReference type="EMBL" id="OIQ94714.1"/>
    </source>
</evidence>
<dbReference type="EC" id="1.1.1.133" evidence="2"/>
<evidence type="ECO:0000259" key="1">
    <source>
        <dbReference type="Pfam" id="PF04321"/>
    </source>
</evidence>
<dbReference type="NCBIfam" id="TIGR01214">
    <property type="entry name" value="rmlD"/>
    <property type="match status" value="1"/>
</dbReference>
<dbReference type="Gene3D" id="3.40.50.720">
    <property type="entry name" value="NAD(P)-binding Rossmann-like Domain"/>
    <property type="match status" value="1"/>
</dbReference>
<proteinExistence type="predicted"/>
<dbReference type="GO" id="GO:0008831">
    <property type="term" value="F:dTDP-4-dehydrorhamnose reductase activity"/>
    <property type="evidence" value="ECO:0007669"/>
    <property type="project" value="UniProtKB-EC"/>
</dbReference>
<dbReference type="PANTHER" id="PTHR10491">
    <property type="entry name" value="DTDP-4-DEHYDRORHAMNOSE REDUCTASE"/>
    <property type="match status" value="1"/>
</dbReference>
<dbReference type="Pfam" id="PF04321">
    <property type="entry name" value="RmlD_sub_bind"/>
    <property type="match status" value="1"/>
</dbReference>
<dbReference type="EMBL" id="MLJW01000180">
    <property type="protein sequence ID" value="OIQ94714.1"/>
    <property type="molecule type" value="Genomic_DNA"/>
</dbReference>
<sequence>MRNILLTGATGQVGRELQRTLAPLGNVRALDRRALDLAHMDAIRAAIREQKPDLIVNAAAYTAVDQAAAEPGLAMIINGQAPGVMAEEARKLGALLVHYSTDYVFDGAKADPYTEEDEPAPINAYGSSKLAGERAIQASGCRHLIFRTSWVYGLFGKNFLRTILRLASEREELRIVADQTGAPTWSRMIAEATALALRGDPPSGLYHMTSAGATSWHGFAQAILDAQGWRCKLVPIATHDYPLPATRPANSRLDNGKLAADFDLALPDWRHALGLCLADGRG</sequence>
<dbReference type="InterPro" id="IPR029903">
    <property type="entry name" value="RmlD-like-bd"/>
</dbReference>
<gene>
    <name evidence="2" type="primary">rmlD_7</name>
    <name evidence="2" type="ORF">GALL_232660</name>
</gene>
<feature type="domain" description="RmlD-like substrate binding" evidence="1">
    <location>
        <begin position="3"/>
        <end position="279"/>
    </location>
</feature>
<dbReference type="CDD" id="cd05254">
    <property type="entry name" value="dTDP_HR_like_SDR_e"/>
    <property type="match status" value="1"/>
</dbReference>
<dbReference type="GO" id="GO:0019305">
    <property type="term" value="P:dTDP-rhamnose biosynthetic process"/>
    <property type="evidence" value="ECO:0007669"/>
    <property type="project" value="TreeGrafter"/>
</dbReference>
<dbReference type="GO" id="GO:0005829">
    <property type="term" value="C:cytosol"/>
    <property type="evidence" value="ECO:0007669"/>
    <property type="project" value="TreeGrafter"/>
</dbReference>
<dbReference type="AlphaFoldDB" id="A0A1J5RH19"/>
<reference evidence="2" key="1">
    <citation type="submission" date="2016-10" db="EMBL/GenBank/DDBJ databases">
        <title>Sequence of Gallionella enrichment culture.</title>
        <authorList>
            <person name="Poehlein A."/>
            <person name="Muehling M."/>
            <person name="Daniel R."/>
        </authorList>
    </citation>
    <scope>NUCLEOTIDE SEQUENCE</scope>
</reference>
<dbReference type="Gene3D" id="3.90.25.10">
    <property type="entry name" value="UDP-galactose 4-epimerase, domain 1"/>
    <property type="match status" value="1"/>
</dbReference>
<dbReference type="InterPro" id="IPR036291">
    <property type="entry name" value="NAD(P)-bd_dom_sf"/>
</dbReference>
<dbReference type="InterPro" id="IPR005913">
    <property type="entry name" value="dTDP_dehydrorham_reduct"/>
</dbReference>
<comment type="caution">
    <text evidence="2">The sequence shown here is derived from an EMBL/GenBank/DDBJ whole genome shotgun (WGS) entry which is preliminary data.</text>
</comment>